<keyword evidence="4" id="KW-1185">Reference proteome</keyword>
<proteinExistence type="predicted"/>
<feature type="region of interest" description="Disordered" evidence="1">
    <location>
        <begin position="27"/>
        <end position="118"/>
    </location>
</feature>
<feature type="compositionally biased region" description="Low complexity" evidence="1">
    <location>
        <begin position="41"/>
        <end position="54"/>
    </location>
</feature>
<reference evidence="2 4" key="2">
    <citation type="journal article" date="2013" name="Nature">
        <title>Insights into bilaterian evolution from three spiralian genomes.</title>
        <authorList>
            <person name="Simakov O."/>
            <person name="Marletaz F."/>
            <person name="Cho S.J."/>
            <person name="Edsinger-Gonzales E."/>
            <person name="Havlak P."/>
            <person name="Hellsten U."/>
            <person name="Kuo D.H."/>
            <person name="Larsson T."/>
            <person name="Lv J."/>
            <person name="Arendt D."/>
            <person name="Savage R."/>
            <person name="Osoegawa K."/>
            <person name="de Jong P."/>
            <person name="Grimwood J."/>
            <person name="Chapman J.A."/>
            <person name="Shapiro H."/>
            <person name="Aerts A."/>
            <person name="Otillar R.P."/>
            <person name="Terry A.Y."/>
            <person name="Boore J.L."/>
            <person name="Grigoriev I.V."/>
            <person name="Lindberg D.R."/>
            <person name="Seaver E.C."/>
            <person name="Weisblat D.A."/>
            <person name="Putnam N.H."/>
            <person name="Rokhsar D.S."/>
        </authorList>
    </citation>
    <scope>NUCLEOTIDE SEQUENCE</scope>
    <source>
        <strain evidence="2 4">I ESC-2004</strain>
    </source>
</reference>
<name>R7VF51_CAPTE</name>
<evidence type="ECO:0000313" key="3">
    <source>
        <dbReference type="EnsemblMetazoa" id="CapteP215919"/>
    </source>
</evidence>
<reference evidence="3" key="3">
    <citation type="submission" date="2015-06" db="UniProtKB">
        <authorList>
            <consortium name="EnsemblMetazoa"/>
        </authorList>
    </citation>
    <scope>IDENTIFICATION</scope>
</reference>
<evidence type="ECO:0000256" key="1">
    <source>
        <dbReference type="SAM" id="MobiDB-lite"/>
    </source>
</evidence>
<protein>
    <submittedName>
        <fullName evidence="2 3">Uncharacterized protein</fullName>
    </submittedName>
</protein>
<dbReference type="AlphaFoldDB" id="R7VF51"/>
<dbReference type="HOGENOM" id="CLU_1556723_0_0_1"/>
<dbReference type="EMBL" id="KB294622">
    <property type="protein sequence ID" value="ELU14300.1"/>
    <property type="molecule type" value="Genomic_DNA"/>
</dbReference>
<reference evidence="4" key="1">
    <citation type="submission" date="2012-12" db="EMBL/GenBank/DDBJ databases">
        <authorList>
            <person name="Hellsten U."/>
            <person name="Grimwood J."/>
            <person name="Chapman J.A."/>
            <person name="Shapiro H."/>
            <person name="Aerts A."/>
            <person name="Otillar R.P."/>
            <person name="Terry A.Y."/>
            <person name="Boore J.L."/>
            <person name="Simakov O."/>
            <person name="Marletaz F."/>
            <person name="Cho S.-J."/>
            <person name="Edsinger-Gonzales E."/>
            <person name="Havlak P."/>
            <person name="Kuo D.-H."/>
            <person name="Larsson T."/>
            <person name="Lv J."/>
            <person name="Arendt D."/>
            <person name="Savage R."/>
            <person name="Osoegawa K."/>
            <person name="de Jong P."/>
            <person name="Lindberg D.R."/>
            <person name="Seaver E.C."/>
            <person name="Weisblat D.A."/>
            <person name="Putnam N.H."/>
            <person name="Grigoriev I.V."/>
            <person name="Rokhsar D.S."/>
        </authorList>
    </citation>
    <scope>NUCLEOTIDE SEQUENCE</scope>
    <source>
        <strain evidence="4">I ESC-2004</strain>
    </source>
</reference>
<evidence type="ECO:0000313" key="4">
    <source>
        <dbReference type="Proteomes" id="UP000014760"/>
    </source>
</evidence>
<dbReference type="EnsemblMetazoa" id="CapteT215919">
    <property type="protein sequence ID" value="CapteP215919"/>
    <property type="gene ID" value="CapteG215919"/>
</dbReference>
<dbReference type="EMBL" id="AMQN01004883">
    <property type="status" value="NOT_ANNOTATED_CDS"/>
    <property type="molecule type" value="Genomic_DNA"/>
</dbReference>
<accession>R7VF51</accession>
<organism evidence="2">
    <name type="scientific">Capitella teleta</name>
    <name type="common">Polychaete worm</name>
    <dbReference type="NCBI Taxonomy" id="283909"/>
    <lineage>
        <taxon>Eukaryota</taxon>
        <taxon>Metazoa</taxon>
        <taxon>Spiralia</taxon>
        <taxon>Lophotrochozoa</taxon>
        <taxon>Annelida</taxon>
        <taxon>Polychaeta</taxon>
        <taxon>Sedentaria</taxon>
        <taxon>Scolecida</taxon>
        <taxon>Capitellidae</taxon>
        <taxon>Capitella</taxon>
    </lineage>
</organism>
<sequence length="172" mass="19160">MTSPEEKRLLDVMTAFNVMSSVIRIEGPGSSSGQSMYGTLPFQPQQQRGPPNGQHMYGTLPFQQQQQQQSQQYQHGFQRHQQPQQNHSMQFYSTLPPKPERRVQFADGSKPGPPTYESAYSMRSAPTNLSRPLPSQNQPQTIPIQLGQAVPMSSRPAVTVVLPNCVKRPGAV</sequence>
<dbReference type="Proteomes" id="UP000014760">
    <property type="component" value="Unassembled WGS sequence"/>
</dbReference>
<feature type="compositionally biased region" description="Low complexity" evidence="1">
    <location>
        <begin position="63"/>
        <end position="90"/>
    </location>
</feature>
<evidence type="ECO:0000313" key="2">
    <source>
        <dbReference type="EMBL" id="ELU14300.1"/>
    </source>
</evidence>
<gene>
    <name evidence="2" type="ORF">CAPTEDRAFT_215919</name>
</gene>